<organism evidence="3 4">
    <name type="scientific">Microcystis aeruginosa NIES-4285</name>
    <dbReference type="NCBI Taxonomy" id="2497681"/>
    <lineage>
        <taxon>Bacteria</taxon>
        <taxon>Bacillati</taxon>
        <taxon>Cyanobacteriota</taxon>
        <taxon>Cyanophyceae</taxon>
        <taxon>Oscillatoriophycideae</taxon>
        <taxon>Chroococcales</taxon>
        <taxon>Microcystaceae</taxon>
        <taxon>Microcystis</taxon>
    </lineage>
</organism>
<evidence type="ECO:0000313" key="4">
    <source>
        <dbReference type="Proteomes" id="UP000289660"/>
    </source>
</evidence>
<keyword evidence="2" id="KW-0472">Membrane</keyword>
<evidence type="ECO:0000313" key="3">
    <source>
        <dbReference type="EMBL" id="GCE62157.1"/>
    </source>
</evidence>
<comment type="caution">
    <text evidence="3">The sequence shown here is derived from an EMBL/GenBank/DDBJ whole genome shotgun (WGS) entry which is preliminary data.</text>
</comment>
<evidence type="ECO:0000256" key="2">
    <source>
        <dbReference type="SAM" id="Phobius"/>
    </source>
</evidence>
<dbReference type="RefSeq" id="WP_130758233.1">
    <property type="nucleotide sequence ID" value="NZ_BIFY01000111.1"/>
</dbReference>
<dbReference type="AlphaFoldDB" id="A0A402DIW6"/>
<evidence type="ECO:0000256" key="1">
    <source>
        <dbReference type="SAM" id="MobiDB-lite"/>
    </source>
</evidence>
<dbReference type="Proteomes" id="UP000289660">
    <property type="component" value="Unassembled WGS sequence"/>
</dbReference>
<accession>A0A402DIW6</accession>
<gene>
    <name evidence="3" type="ORF">MiAbB_04102</name>
</gene>
<sequence>MKNRLYLHLMANREKGFALPLAVLIGLILMVTGITMMMRAQGDQSKVIAQKAQADALRSSEAGVTRVQDLLNSVRVMAKVDSNSNCTPKGCWQTAQVVPTPSTDLQKDLKKLYTAASCSNPDDADTLSAKIDQLRGLSGGQWFDLGNNRYYRVDRVVGYNFDDTNPPPDGLGWGVLTLEGLSLSPQGDPNNIDGDNAASRNRVVVTIPIFPSLPLAFTRTTVPALWIREGATEDLSQTSQITVSNPNYSGGAKFQGDVVMSDTTVATGFVEETGTLQPNLECHINQNNIQQPEPPEPAPNTPYKAQFVGVPFPNLPRIPGPSLGDLTSSETFPRLGDTPSPNGVYEYIVDNINLSSGKITITPGQRVVFYVRGDINGVIEHDCSSVSPPTVCKPGNLQIYANNELAFTAPQICLRVGQNQRLEAFIFAPDYSLGKTGNGDFVGAAWGKKWGKISTCASNSGAVAVIQGVEWTDLIQNLKPNPLSTLPQLGKIANWCEEPVPEEGDTPTEPSKCVPTFPTPSPSPSPSP</sequence>
<feature type="transmembrane region" description="Helical" evidence="2">
    <location>
        <begin position="21"/>
        <end position="38"/>
    </location>
</feature>
<name>A0A402DIW6_MICAE</name>
<reference evidence="4" key="1">
    <citation type="submission" date="2018-12" db="EMBL/GenBank/DDBJ databases">
        <title>Genome sequence of Microcystis aeruginosa NIES-4285.</title>
        <authorList>
            <person name="Tanabe Y."/>
        </authorList>
    </citation>
    <scope>NUCLEOTIDE SEQUENCE [LARGE SCALE GENOMIC DNA]</scope>
    <source>
        <strain evidence="4">NIES-4285</strain>
    </source>
</reference>
<keyword evidence="2" id="KW-1133">Transmembrane helix</keyword>
<protein>
    <submittedName>
        <fullName evidence="3">Uncharacterized protein</fullName>
    </submittedName>
</protein>
<feature type="region of interest" description="Disordered" evidence="1">
    <location>
        <begin position="498"/>
        <end position="528"/>
    </location>
</feature>
<dbReference type="EMBL" id="BIFY01000111">
    <property type="protein sequence ID" value="GCE62157.1"/>
    <property type="molecule type" value="Genomic_DNA"/>
</dbReference>
<keyword evidence="2" id="KW-0812">Transmembrane</keyword>
<proteinExistence type="predicted"/>
<feature type="compositionally biased region" description="Pro residues" evidence="1">
    <location>
        <begin position="517"/>
        <end position="528"/>
    </location>
</feature>